<evidence type="ECO:0000256" key="5">
    <source>
        <dbReference type="ARBA" id="ARBA00022833"/>
    </source>
</evidence>
<dbReference type="NCBIfam" id="NF006596">
    <property type="entry name" value="PRK09133.1"/>
    <property type="match status" value="1"/>
</dbReference>
<keyword evidence="4" id="KW-0378">Hydrolase</keyword>
<accession>A0ABU9XX42</accession>
<dbReference type="Proteomes" id="UP001419910">
    <property type="component" value="Unassembled WGS sequence"/>
</dbReference>
<sequence>MKNIRVIAATLALGTGMVAGVGAEAKGPASHPQAEAQALDLAKQAIALRSVRGPGNQTPQVAALYKSALVAGGFADGDVTVTPVDDTAYLIARWHGSDPKAKPLVISGHMDVVEAKPSDWQRDPFTPVVENGYLFGRGATDMKLDGTLAIAALIELRREGYKPRRDIVIEFSGDEETTMKTSAIIAQKLADADLVLNIDGGGGTLDEATAKPKFWTWQGAEKTYADFELTVTNPGGHSSAPRKVNAINQLAAALVRIGNYQFKPELSDLTRAYFVQAAKYEDPETGAAMKAFAADPTDKQAIATLTANPATIGKIGTTCVATMINGGHALNALPQRATANINCRIFPGHKLPEIMAELKTVAADPAITFKDVTEGSIATDASPMRADFIAAITRGMKTINPGVPVFPSMASGASDAMFSRALGVPAYGASPVFIKDSEDFSHGLNERTPISNIQPAITYYLSVFADLSK</sequence>
<dbReference type="PANTHER" id="PTHR45962:SF1">
    <property type="entry name" value="N-FATTY-ACYL-AMINO ACID SYNTHASE_HYDROLASE PM20D1"/>
    <property type="match status" value="1"/>
</dbReference>
<dbReference type="Gene3D" id="3.30.70.360">
    <property type="match status" value="1"/>
</dbReference>
<gene>
    <name evidence="7" type="ORF">ABC974_00390</name>
</gene>
<comment type="caution">
    <text evidence="7">The sequence shown here is derived from an EMBL/GenBank/DDBJ whole genome shotgun (WGS) entry which is preliminary data.</text>
</comment>
<proteinExistence type="inferred from homology"/>
<comment type="similarity">
    <text evidence="1">Belongs to the peptidase M20A family.</text>
</comment>
<dbReference type="RefSeq" id="WP_343887644.1">
    <property type="nucleotide sequence ID" value="NZ_BAAAEH010000005.1"/>
</dbReference>
<protein>
    <submittedName>
        <fullName evidence="7">M20/M25/M40 family metallo-hydrolase</fullName>
    </submittedName>
</protein>
<evidence type="ECO:0000256" key="4">
    <source>
        <dbReference type="ARBA" id="ARBA00022801"/>
    </source>
</evidence>
<name>A0ABU9XX42_9SPHN</name>
<evidence type="ECO:0000259" key="6">
    <source>
        <dbReference type="Pfam" id="PF07687"/>
    </source>
</evidence>
<dbReference type="Gene3D" id="3.40.630.10">
    <property type="entry name" value="Zn peptidases"/>
    <property type="match status" value="1"/>
</dbReference>
<keyword evidence="5" id="KW-0862">Zinc</keyword>
<dbReference type="PANTHER" id="PTHR45962">
    <property type="entry name" value="N-FATTY-ACYL-AMINO ACID SYNTHASE/HYDROLASE PM20D1"/>
    <property type="match status" value="1"/>
</dbReference>
<keyword evidence="2" id="KW-0645">Protease</keyword>
<dbReference type="EMBL" id="JBDIME010000001">
    <property type="protein sequence ID" value="MEN2788073.1"/>
    <property type="molecule type" value="Genomic_DNA"/>
</dbReference>
<dbReference type="InterPro" id="IPR047177">
    <property type="entry name" value="Pept_M20A"/>
</dbReference>
<evidence type="ECO:0000313" key="8">
    <source>
        <dbReference type="Proteomes" id="UP001419910"/>
    </source>
</evidence>
<dbReference type="InterPro" id="IPR036264">
    <property type="entry name" value="Bact_exopeptidase_dim_dom"/>
</dbReference>
<dbReference type="SUPFAM" id="SSF53187">
    <property type="entry name" value="Zn-dependent exopeptidases"/>
    <property type="match status" value="1"/>
</dbReference>
<reference evidence="7 8" key="1">
    <citation type="submission" date="2024-05" db="EMBL/GenBank/DDBJ databases">
        <authorList>
            <person name="Liu Q."/>
            <person name="Xin Y.-H."/>
        </authorList>
    </citation>
    <scope>NUCLEOTIDE SEQUENCE [LARGE SCALE GENOMIC DNA]</scope>
    <source>
        <strain evidence="7 8">CGMCC 1.10181</strain>
    </source>
</reference>
<dbReference type="InterPro" id="IPR002933">
    <property type="entry name" value="Peptidase_M20"/>
</dbReference>
<keyword evidence="3" id="KW-0479">Metal-binding</keyword>
<evidence type="ECO:0000256" key="2">
    <source>
        <dbReference type="ARBA" id="ARBA00022670"/>
    </source>
</evidence>
<organism evidence="7 8">
    <name type="scientific">Sphingomonas oligophenolica</name>
    <dbReference type="NCBI Taxonomy" id="301154"/>
    <lineage>
        <taxon>Bacteria</taxon>
        <taxon>Pseudomonadati</taxon>
        <taxon>Pseudomonadota</taxon>
        <taxon>Alphaproteobacteria</taxon>
        <taxon>Sphingomonadales</taxon>
        <taxon>Sphingomonadaceae</taxon>
        <taxon>Sphingomonas</taxon>
    </lineage>
</organism>
<evidence type="ECO:0000313" key="7">
    <source>
        <dbReference type="EMBL" id="MEN2788073.1"/>
    </source>
</evidence>
<dbReference type="Pfam" id="PF01546">
    <property type="entry name" value="Peptidase_M20"/>
    <property type="match status" value="1"/>
</dbReference>
<keyword evidence="8" id="KW-1185">Reference proteome</keyword>
<dbReference type="Gene3D" id="1.10.150.900">
    <property type="match status" value="1"/>
</dbReference>
<evidence type="ECO:0000256" key="1">
    <source>
        <dbReference type="ARBA" id="ARBA00006247"/>
    </source>
</evidence>
<feature type="domain" description="Peptidase M20 dimerisation" evidence="6">
    <location>
        <begin position="220"/>
        <end position="366"/>
    </location>
</feature>
<dbReference type="Pfam" id="PF07687">
    <property type="entry name" value="M20_dimer"/>
    <property type="match status" value="1"/>
</dbReference>
<dbReference type="InterPro" id="IPR011650">
    <property type="entry name" value="Peptidase_M20_dimer"/>
</dbReference>
<dbReference type="SUPFAM" id="SSF55031">
    <property type="entry name" value="Bacterial exopeptidase dimerisation domain"/>
    <property type="match status" value="1"/>
</dbReference>
<evidence type="ECO:0000256" key="3">
    <source>
        <dbReference type="ARBA" id="ARBA00022723"/>
    </source>
</evidence>